<evidence type="ECO:0000256" key="1">
    <source>
        <dbReference type="SAM" id="MobiDB-lite"/>
    </source>
</evidence>
<dbReference type="AlphaFoldDB" id="A0A810L284"/>
<dbReference type="Proteomes" id="UP000680750">
    <property type="component" value="Chromosome"/>
</dbReference>
<accession>A0A810L284</accession>
<gene>
    <name evidence="2" type="ORF">Asera_36620</name>
</gene>
<proteinExistence type="predicted"/>
<evidence type="ECO:0000313" key="3">
    <source>
        <dbReference type="Proteomes" id="UP000680750"/>
    </source>
</evidence>
<evidence type="ECO:0000313" key="2">
    <source>
        <dbReference type="EMBL" id="BCJ29554.1"/>
    </source>
</evidence>
<organism evidence="2 3">
    <name type="scientific">Actinocatenispora sera</name>
    <dbReference type="NCBI Taxonomy" id="390989"/>
    <lineage>
        <taxon>Bacteria</taxon>
        <taxon>Bacillati</taxon>
        <taxon>Actinomycetota</taxon>
        <taxon>Actinomycetes</taxon>
        <taxon>Micromonosporales</taxon>
        <taxon>Micromonosporaceae</taxon>
        <taxon>Actinocatenispora</taxon>
    </lineage>
</organism>
<dbReference type="KEGG" id="aser:Asera_36620"/>
<dbReference type="EMBL" id="AP023354">
    <property type="protein sequence ID" value="BCJ29554.1"/>
    <property type="molecule type" value="Genomic_DNA"/>
</dbReference>
<sequence length="60" mass="6468">MSTAATDVVMRSWAMPETYIAPSRPGKGTGVSQTGPDRHNRSKARRAVAIRAGDEKARGR</sequence>
<keyword evidence="3" id="KW-1185">Reference proteome</keyword>
<feature type="region of interest" description="Disordered" evidence="1">
    <location>
        <begin position="19"/>
        <end position="60"/>
    </location>
</feature>
<protein>
    <submittedName>
        <fullName evidence="2">Uncharacterized protein</fullName>
    </submittedName>
</protein>
<name>A0A810L284_9ACTN</name>
<reference evidence="2" key="1">
    <citation type="submission" date="2020-08" db="EMBL/GenBank/DDBJ databases">
        <title>Whole genome shotgun sequence of Actinocatenispora sera NBRC 101916.</title>
        <authorList>
            <person name="Komaki H."/>
            <person name="Tamura T."/>
        </authorList>
    </citation>
    <scope>NUCLEOTIDE SEQUENCE</scope>
    <source>
        <strain evidence="2">NBRC 101916</strain>
    </source>
</reference>